<protein>
    <submittedName>
        <fullName evidence="1">Uncharacterized protein</fullName>
    </submittedName>
</protein>
<evidence type="ECO:0000313" key="2">
    <source>
        <dbReference type="Proteomes" id="UP000602284"/>
    </source>
</evidence>
<comment type="caution">
    <text evidence="1">The sequence shown here is derived from an EMBL/GenBank/DDBJ whole genome shotgun (WGS) entry which is preliminary data.</text>
</comment>
<organism evidence="1 2">
    <name type="scientific">Tumebacillus amylolyticus</name>
    <dbReference type="NCBI Taxonomy" id="2801339"/>
    <lineage>
        <taxon>Bacteria</taxon>
        <taxon>Bacillati</taxon>
        <taxon>Bacillota</taxon>
        <taxon>Bacilli</taxon>
        <taxon>Bacillales</taxon>
        <taxon>Alicyclobacillaceae</taxon>
        <taxon>Tumebacillus</taxon>
    </lineage>
</organism>
<dbReference type="EMBL" id="JAEQNB010000008">
    <property type="protein sequence ID" value="MBL0389093.1"/>
    <property type="molecule type" value="Genomic_DNA"/>
</dbReference>
<accession>A0ABS1JFN1</accession>
<sequence>MGRLNRAWVSLPFVEELDLRYHQDTDELAYDIYYGSQSQWWNREGDPTLHPLLYP</sequence>
<gene>
    <name evidence="1" type="ORF">JJB07_21090</name>
</gene>
<name>A0ABS1JFN1_9BACL</name>
<reference evidence="1 2" key="1">
    <citation type="submission" date="2021-01" db="EMBL/GenBank/DDBJ databases">
        <title>Tumebacillus sp. strain ITR2 16S ribosomal RNA gene Genome sequencing and assembly.</title>
        <authorList>
            <person name="Kang M."/>
        </authorList>
    </citation>
    <scope>NUCLEOTIDE SEQUENCE [LARGE SCALE GENOMIC DNA]</scope>
    <source>
        <strain evidence="1 2">ITR2</strain>
    </source>
</reference>
<dbReference type="RefSeq" id="WP_201638087.1">
    <property type="nucleotide sequence ID" value="NZ_JAEQNB010000008.1"/>
</dbReference>
<keyword evidence="2" id="KW-1185">Reference proteome</keyword>
<evidence type="ECO:0000313" key="1">
    <source>
        <dbReference type="EMBL" id="MBL0389093.1"/>
    </source>
</evidence>
<dbReference type="Proteomes" id="UP000602284">
    <property type="component" value="Unassembled WGS sequence"/>
</dbReference>
<proteinExistence type="predicted"/>